<accession>A0AA91JQC4</accession>
<protein>
    <submittedName>
        <fullName evidence="1">Uncharacterized protein</fullName>
    </submittedName>
</protein>
<dbReference type="Proteomes" id="UP000183039">
    <property type="component" value="Unassembled WGS sequence"/>
</dbReference>
<name>A0AA91JQC4_9ENTE</name>
<dbReference type="AlphaFoldDB" id="A0AA91JQC4"/>
<evidence type="ECO:0000313" key="1">
    <source>
        <dbReference type="EMBL" id="OJG93016.1"/>
    </source>
</evidence>
<evidence type="ECO:0000313" key="2">
    <source>
        <dbReference type="Proteomes" id="UP000183039"/>
    </source>
</evidence>
<reference evidence="1 2" key="1">
    <citation type="submission" date="2014-12" db="EMBL/GenBank/DDBJ databases">
        <title>Draft genome sequences of 29 type strains of Enterococci.</title>
        <authorList>
            <person name="Zhong Z."/>
            <person name="Sun Z."/>
            <person name="Liu W."/>
            <person name="Zhang W."/>
            <person name="Zhang H."/>
        </authorList>
    </citation>
    <scope>NUCLEOTIDE SEQUENCE [LARGE SCALE GENOMIC DNA]</scope>
    <source>
        <strain evidence="1 2">DSM 22801</strain>
    </source>
</reference>
<proteinExistence type="predicted"/>
<gene>
    <name evidence="1" type="ORF">RV15_GL002150</name>
</gene>
<comment type="caution">
    <text evidence="1">The sequence shown here is derived from an EMBL/GenBank/DDBJ whole genome shotgun (WGS) entry which is preliminary data.</text>
</comment>
<dbReference type="EMBL" id="JXLC01000003">
    <property type="protein sequence ID" value="OJG93016.1"/>
    <property type="molecule type" value="Genomic_DNA"/>
</dbReference>
<organism evidence="1 2">
    <name type="scientific">Enterococcus silesiacus</name>
    <dbReference type="NCBI Taxonomy" id="332949"/>
    <lineage>
        <taxon>Bacteria</taxon>
        <taxon>Bacillati</taxon>
        <taxon>Bacillota</taxon>
        <taxon>Bacilli</taxon>
        <taxon>Lactobacillales</taxon>
        <taxon>Enterococcaceae</taxon>
        <taxon>Enterococcus</taxon>
    </lineage>
</organism>
<sequence>MTRCVGIEANSKEEAYEKWIGGEYGKTDVDDEDMSDDIVEIDGEAYSNERFEKISFGGQDQC</sequence>